<evidence type="ECO:0000256" key="2">
    <source>
        <dbReference type="ARBA" id="ARBA00022963"/>
    </source>
</evidence>
<name>A0A2G1XJW5_STRCJ</name>
<dbReference type="GO" id="GO:0003847">
    <property type="term" value="F:1-alkyl-2-acetylglycerophosphocholine esterase activity"/>
    <property type="evidence" value="ECO:0007669"/>
    <property type="project" value="TreeGrafter"/>
</dbReference>
<dbReference type="AlphaFoldDB" id="A0A2G1XJW5"/>
<comment type="caution">
    <text evidence="5">The sequence shown here is derived from an EMBL/GenBank/DDBJ whole genome shotgun (WGS) entry which is preliminary data.</text>
</comment>
<keyword evidence="2" id="KW-0442">Lipid degradation</keyword>
<dbReference type="EMBL" id="NHZO01000146">
    <property type="protein sequence ID" value="PHQ51429.1"/>
    <property type="molecule type" value="Genomic_DNA"/>
</dbReference>
<keyword evidence="6" id="KW-1185">Reference proteome</keyword>
<dbReference type="Gene3D" id="3.40.50.1820">
    <property type="entry name" value="alpha/beta hydrolase"/>
    <property type="match status" value="1"/>
</dbReference>
<keyword evidence="1 5" id="KW-0378">Hydrolase</keyword>
<feature type="compositionally biased region" description="Low complexity" evidence="4">
    <location>
        <begin position="13"/>
        <end position="27"/>
    </location>
</feature>
<dbReference type="SUPFAM" id="SSF53474">
    <property type="entry name" value="alpha/beta-Hydrolases"/>
    <property type="match status" value="1"/>
</dbReference>
<dbReference type="Pfam" id="PF03403">
    <property type="entry name" value="PAF-AH_p_II"/>
    <property type="match status" value="2"/>
</dbReference>
<gene>
    <name evidence="5" type="ORF">BLA24_13945</name>
</gene>
<protein>
    <submittedName>
        <fullName evidence="5">Alpha/beta hydrolase</fullName>
    </submittedName>
</protein>
<organism evidence="5 6">
    <name type="scientific">Streptomyces cinnamoneus</name>
    <name type="common">Streptoverticillium cinnamoneum</name>
    <dbReference type="NCBI Taxonomy" id="53446"/>
    <lineage>
        <taxon>Bacteria</taxon>
        <taxon>Bacillati</taxon>
        <taxon>Actinomycetota</taxon>
        <taxon>Actinomycetes</taxon>
        <taxon>Kitasatosporales</taxon>
        <taxon>Streptomycetaceae</taxon>
        <taxon>Streptomyces</taxon>
        <taxon>Streptomyces cinnamoneus group</taxon>
    </lineage>
</organism>
<dbReference type="Proteomes" id="UP000222531">
    <property type="component" value="Unassembled WGS sequence"/>
</dbReference>
<dbReference type="PANTHER" id="PTHR10272">
    <property type="entry name" value="PLATELET-ACTIVATING FACTOR ACETYLHYDROLASE"/>
    <property type="match status" value="1"/>
</dbReference>
<dbReference type="OrthoDB" id="569821at2"/>
<sequence length="395" mass="42048">MVLLPATTALTAAAAPGPAASVSASSGHGRADRSAPSPRLPEPTGAHAVGRSTLHLVDRDRPDPWVPEAGPRELMVDVYYPARAHTGRQAPYATTEEIRLFLKDRGLTGAVDPGVLSSTRTNSRTDARPEGGRHPLVVLSPGFSVSRYTQTVLAEELASRGYVVATVDHAYESAGTAFPGGRVLTCVACEKAQTPADFRAAARGRAEDISFVVDRLTGPRPAWRYAGLIDDRRIGVAGHSMGGASAASAMARDDRLKAGLNMDGGFRDPVPAGGLDGRPFLLLGTDDATHRPHGTDTTWDEAWQRLDGWKRWLTVSGSVHFSFCDMAWLTGQLGLPLADPPPPLSGSRATDIVRAYAGAFFDQHLRGVPQPLLDGPDPAHPEVRFQDPAAERPRG</sequence>
<reference evidence="5 6" key="1">
    <citation type="journal article" date="2017" name="Biochemistry">
        <title>Identification of the Biosynthetic Pathway for the Antibiotic Bicyclomycin.</title>
        <authorList>
            <person name="Patteson J."/>
            <person name="Cai W."/>
            <person name="Johnson R.A."/>
            <person name="Santa Maria K."/>
            <person name="Li B."/>
        </authorList>
    </citation>
    <scope>NUCLEOTIDE SEQUENCE [LARGE SCALE GENOMIC DNA]</scope>
    <source>
        <strain evidence="5 6">ATCC 21532</strain>
    </source>
</reference>
<dbReference type="InterPro" id="IPR029058">
    <property type="entry name" value="AB_hydrolase_fold"/>
</dbReference>
<dbReference type="GO" id="GO:0016042">
    <property type="term" value="P:lipid catabolic process"/>
    <property type="evidence" value="ECO:0007669"/>
    <property type="project" value="UniProtKB-KW"/>
</dbReference>
<accession>A0A2G1XJW5</accession>
<feature type="region of interest" description="Disordered" evidence="4">
    <location>
        <begin position="112"/>
        <end position="133"/>
    </location>
</feature>
<evidence type="ECO:0000256" key="3">
    <source>
        <dbReference type="ARBA" id="ARBA00023098"/>
    </source>
</evidence>
<feature type="region of interest" description="Disordered" evidence="4">
    <location>
        <begin position="369"/>
        <end position="395"/>
    </location>
</feature>
<evidence type="ECO:0000313" key="5">
    <source>
        <dbReference type="EMBL" id="PHQ51429.1"/>
    </source>
</evidence>
<feature type="compositionally biased region" description="Basic and acidic residues" evidence="4">
    <location>
        <begin position="123"/>
        <end position="133"/>
    </location>
</feature>
<evidence type="ECO:0000256" key="1">
    <source>
        <dbReference type="ARBA" id="ARBA00022801"/>
    </source>
</evidence>
<feature type="region of interest" description="Disordered" evidence="4">
    <location>
        <begin position="13"/>
        <end position="52"/>
    </location>
</feature>
<evidence type="ECO:0000256" key="4">
    <source>
        <dbReference type="SAM" id="MobiDB-lite"/>
    </source>
</evidence>
<feature type="compositionally biased region" description="Basic and acidic residues" evidence="4">
    <location>
        <begin position="377"/>
        <end position="395"/>
    </location>
</feature>
<proteinExistence type="predicted"/>
<evidence type="ECO:0000313" key="6">
    <source>
        <dbReference type="Proteomes" id="UP000222531"/>
    </source>
</evidence>
<dbReference type="PANTHER" id="PTHR10272:SF0">
    <property type="entry name" value="PLATELET-ACTIVATING FACTOR ACETYLHYDROLASE"/>
    <property type="match status" value="1"/>
</dbReference>
<keyword evidence="3" id="KW-0443">Lipid metabolism</keyword>